<dbReference type="GO" id="GO:0005975">
    <property type="term" value="P:carbohydrate metabolic process"/>
    <property type="evidence" value="ECO:0007669"/>
    <property type="project" value="InterPro"/>
</dbReference>
<evidence type="ECO:0000259" key="11">
    <source>
        <dbReference type="Pfam" id="PF02880"/>
    </source>
</evidence>
<feature type="domain" description="Alpha-D-phosphohexomutase alpha/beta/alpha" evidence="10">
    <location>
        <begin position="154"/>
        <end position="252"/>
    </location>
</feature>
<evidence type="ECO:0000259" key="10">
    <source>
        <dbReference type="Pfam" id="PF02879"/>
    </source>
</evidence>
<dbReference type="InterPro" id="IPR005846">
    <property type="entry name" value="A-D-PHexomutase_a/b/a-III"/>
</dbReference>
<dbReference type="EMBL" id="CP011393">
    <property type="protein sequence ID" value="ANE40748.1"/>
    <property type="molecule type" value="Genomic_DNA"/>
</dbReference>
<comment type="similarity">
    <text evidence="2 7">Belongs to the phosphohexose mutase family.</text>
</comment>
<dbReference type="PATRIC" id="fig|93466.3.peg.233"/>
<dbReference type="PRINTS" id="PR00509">
    <property type="entry name" value="PGMPMM"/>
</dbReference>
<evidence type="ECO:0000313" key="13">
    <source>
        <dbReference type="Proteomes" id="UP000077096"/>
    </source>
</evidence>
<dbReference type="GO" id="GO:0008973">
    <property type="term" value="F:phosphopentomutase activity"/>
    <property type="evidence" value="ECO:0007669"/>
    <property type="project" value="TreeGrafter"/>
</dbReference>
<accession>A0A172T174</accession>
<dbReference type="AlphaFoldDB" id="A0A172T174"/>
<evidence type="ECO:0000259" key="9">
    <source>
        <dbReference type="Pfam" id="PF02878"/>
    </source>
</evidence>
<protein>
    <submittedName>
        <fullName evidence="12">Phosphomannomutase</fullName>
    </submittedName>
</protein>
<dbReference type="GO" id="GO:0006166">
    <property type="term" value="P:purine ribonucleoside salvage"/>
    <property type="evidence" value="ECO:0007669"/>
    <property type="project" value="TreeGrafter"/>
</dbReference>
<keyword evidence="6" id="KW-0413">Isomerase</keyword>
<dbReference type="PROSITE" id="PS00710">
    <property type="entry name" value="PGM_PMM"/>
    <property type="match status" value="1"/>
</dbReference>
<evidence type="ECO:0000259" key="8">
    <source>
        <dbReference type="Pfam" id="PF00408"/>
    </source>
</evidence>
<organism evidence="12 13">
    <name type="scientific">Fervidobacterium pennivorans</name>
    <dbReference type="NCBI Taxonomy" id="93466"/>
    <lineage>
        <taxon>Bacteria</taxon>
        <taxon>Thermotogati</taxon>
        <taxon>Thermotogota</taxon>
        <taxon>Thermotogae</taxon>
        <taxon>Thermotogales</taxon>
        <taxon>Fervidobacteriaceae</taxon>
        <taxon>Fervidobacterium</taxon>
    </lineage>
</organism>
<evidence type="ECO:0000256" key="7">
    <source>
        <dbReference type="RuleBase" id="RU004326"/>
    </source>
</evidence>
<proteinExistence type="inferred from homology"/>
<reference evidence="12 13" key="1">
    <citation type="submission" date="2014-08" db="EMBL/GenBank/DDBJ databases">
        <title>Fervidobacterium pennivorans DYC genome.</title>
        <authorList>
            <person name="Wushke S."/>
        </authorList>
    </citation>
    <scope>NUCLEOTIDE SEQUENCE [LARGE SCALE GENOMIC DNA]</scope>
    <source>
        <strain evidence="12 13">DYC</strain>
    </source>
</reference>
<dbReference type="OrthoDB" id="9806956at2"/>
<feature type="domain" description="Alpha-D-phosphohexomutase alpha/beta/alpha" evidence="11">
    <location>
        <begin position="260"/>
        <end position="376"/>
    </location>
</feature>
<dbReference type="InterPro" id="IPR005844">
    <property type="entry name" value="A-D-PHexomutase_a/b/a-I"/>
</dbReference>
<dbReference type="GO" id="GO:0000287">
    <property type="term" value="F:magnesium ion binding"/>
    <property type="evidence" value="ECO:0007669"/>
    <property type="project" value="InterPro"/>
</dbReference>
<dbReference type="PANTHER" id="PTHR45745:SF1">
    <property type="entry name" value="PHOSPHOGLUCOMUTASE 2B-RELATED"/>
    <property type="match status" value="1"/>
</dbReference>
<gene>
    <name evidence="12" type="ORF">JM64_00955</name>
</gene>
<dbReference type="PANTHER" id="PTHR45745">
    <property type="entry name" value="PHOSPHOMANNOMUTASE 45A"/>
    <property type="match status" value="1"/>
</dbReference>
<feature type="domain" description="Alpha-D-phosphohexomutase alpha/beta/alpha" evidence="9">
    <location>
        <begin position="2"/>
        <end position="133"/>
    </location>
</feature>
<evidence type="ECO:0000256" key="2">
    <source>
        <dbReference type="ARBA" id="ARBA00010231"/>
    </source>
</evidence>
<evidence type="ECO:0000256" key="3">
    <source>
        <dbReference type="ARBA" id="ARBA00022553"/>
    </source>
</evidence>
<dbReference type="Pfam" id="PF00408">
    <property type="entry name" value="PGM_PMM_IV"/>
    <property type="match status" value="1"/>
</dbReference>
<dbReference type="SUPFAM" id="SSF53738">
    <property type="entry name" value="Phosphoglucomutase, first 3 domains"/>
    <property type="match status" value="2"/>
</dbReference>
<evidence type="ECO:0000313" key="12">
    <source>
        <dbReference type="EMBL" id="ANE40748.1"/>
    </source>
</evidence>
<feature type="domain" description="Alpha-D-phosphohexomutase C-terminal" evidence="8">
    <location>
        <begin position="408"/>
        <end position="455"/>
    </location>
</feature>
<dbReference type="SUPFAM" id="SSF55957">
    <property type="entry name" value="Phosphoglucomutase, C-terminal domain"/>
    <property type="match status" value="1"/>
</dbReference>
<dbReference type="Pfam" id="PF02878">
    <property type="entry name" value="PGM_PMM_I"/>
    <property type="match status" value="1"/>
</dbReference>
<dbReference type="KEGG" id="fng:JM64_00955"/>
<keyword evidence="3" id="KW-0597">Phosphoprotein</keyword>
<keyword evidence="5 7" id="KW-0460">Magnesium</keyword>
<dbReference type="Gene3D" id="3.30.310.50">
    <property type="entry name" value="Alpha-D-phosphohexomutase, C-terminal domain"/>
    <property type="match status" value="1"/>
</dbReference>
<keyword evidence="4 7" id="KW-0479">Metal-binding</keyword>
<dbReference type="InterPro" id="IPR005843">
    <property type="entry name" value="A-D-PHexomutase_C"/>
</dbReference>
<dbReference type="InterPro" id="IPR005845">
    <property type="entry name" value="A-D-PHexomutase_a/b/a-II"/>
</dbReference>
<evidence type="ECO:0000256" key="1">
    <source>
        <dbReference type="ARBA" id="ARBA00001946"/>
    </source>
</evidence>
<sequence>MILFGTGGIRGIMREGEFDEKTVAVASKGVAEYMKMKGLKKVLIAYDTRNNSETFAKLSASVFSGEGMEVYLFGEPVPTPVLSYGVRKLGMDMGIVITASHNPPEYNGYKVYTSNGVQAIPEVTDILTELVKQAWNQPINAVEKYTIVPQEFLDEYISDVSKVVNADLKGLKVVYSPLHGTGAKFVTRLLRMLGAEVIEVKEQMEHNGNFPTVKTPNPEDDRALVLLRKYMAEYNVDLGLATDPDADRVGVVFKDVRLTGNQVGVLLSKMLIDGYLESGRNKGMLVKTIVTTDMVRPLCEESGIKLFEVPTGFKFIGDLVEKHKELDFVFGFEESCGYLTGDLARDKDAVLACGLVAKAAVNFDLLDRMEELYKKYGYYLEKLINFDFKSVDQALDVYSKLKQTKAEGVKEVIDYSKGYNGVIPNDTLRLEFEGGRIFVRPSGTEPKMKAYVMVRADTKEHAISNLEQLENKIKSIVNEILAR</sequence>
<dbReference type="Proteomes" id="UP000077096">
    <property type="component" value="Chromosome"/>
</dbReference>
<evidence type="ECO:0000256" key="5">
    <source>
        <dbReference type="ARBA" id="ARBA00022842"/>
    </source>
</evidence>
<dbReference type="InterPro" id="IPR005841">
    <property type="entry name" value="Alpha-D-phosphohexomutase_SF"/>
</dbReference>
<dbReference type="InterPro" id="IPR036900">
    <property type="entry name" value="A-D-PHexomutase_C_sf"/>
</dbReference>
<dbReference type="Gene3D" id="3.40.120.10">
    <property type="entry name" value="Alpha-D-Glucose-1,6-Bisphosphate, subunit A, domain 3"/>
    <property type="match status" value="3"/>
</dbReference>
<dbReference type="CDD" id="cd05799">
    <property type="entry name" value="PGM2"/>
    <property type="match status" value="1"/>
</dbReference>
<comment type="cofactor">
    <cofactor evidence="1">
        <name>Mg(2+)</name>
        <dbReference type="ChEBI" id="CHEBI:18420"/>
    </cofactor>
</comment>
<dbReference type="Pfam" id="PF02879">
    <property type="entry name" value="PGM_PMM_II"/>
    <property type="match status" value="1"/>
</dbReference>
<evidence type="ECO:0000256" key="4">
    <source>
        <dbReference type="ARBA" id="ARBA00022723"/>
    </source>
</evidence>
<evidence type="ECO:0000256" key="6">
    <source>
        <dbReference type="ARBA" id="ARBA00023235"/>
    </source>
</evidence>
<dbReference type="InterPro" id="IPR016055">
    <property type="entry name" value="A-D-PHexomutase_a/b/a-I/II/III"/>
</dbReference>
<dbReference type="InterPro" id="IPR016066">
    <property type="entry name" value="A-D-PHexomutase_CS"/>
</dbReference>
<name>A0A172T174_FERPE</name>
<dbReference type="Pfam" id="PF02880">
    <property type="entry name" value="PGM_PMM_III"/>
    <property type="match status" value="1"/>
</dbReference>